<organism evidence="2 3">
    <name type="scientific">Methylogaea oryzae</name>
    <dbReference type="NCBI Taxonomy" id="1295382"/>
    <lineage>
        <taxon>Bacteria</taxon>
        <taxon>Pseudomonadati</taxon>
        <taxon>Pseudomonadota</taxon>
        <taxon>Gammaproteobacteria</taxon>
        <taxon>Methylococcales</taxon>
        <taxon>Methylococcaceae</taxon>
        <taxon>Methylogaea</taxon>
    </lineage>
</organism>
<name>A0A8D4VNE6_9GAMM</name>
<dbReference type="InterPro" id="IPR003734">
    <property type="entry name" value="DUF155"/>
</dbReference>
<dbReference type="InterPro" id="IPR051624">
    <property type="entry name" value="RMD1/Sad1-interacting"/>
</dbReference>
<reference evidence="2" key="1">
    <citation type="submission" date="2019-06" db="EMBL/GenBank/DDBJ databases">
        <title>Complete genome sequence of Methylogaea oryzae strain JCM16910.</title>
        <authorList>
            <person name="Asakawa S."/>
        </authorList>
    </citation>
    <scope>NUCLEOTIDE SEQUENCE</scope>
    <source>
        <strain evidence="2">E10</strain>
    </source>
</reference>
<dbReference type="KEGG" id="moz:MoryE10_10250"/>
<feature type="domain" description="DUF155" evidence="1">
    <location>
        <begin position="43"/>
        <end position="209"/>
    </location>
</feature>
<evidence type="ECO:0000313" key="2">
    <source>
        <dbReference type="EMBL" id="BBL70419.1"/>
    </source>
</evidence>
<evidence type="ECO:0000313" key="3">
    <source>
        <dbReference type="Proteomes" id="UP000824988"/>
    </source>
</evidence>
<dbReference type="PANTHER" id="PTHR16255:SF1">
    <property type="entry name" value="REQUIRED FOR MEIOTIC NUCLEAR DIVISION PROTEIN 1 HOMOLOG"/>
    <property type="match status" value="1"/>
</dbReference>
<dbReference type="PANTHER" id="PTHR16255">
    <property type="entry name" value="REQUIRED FOR MEIOTIC NUCLEAR DIVISION PROTEIN 1 HOMOLOG"/>
    <property type="match status" value="1"/>
</dbReference>
<protein>
    <recommendedName>
        <fullName evidence="1">DUF155 domain-containing protein</fullName>
    </recommendedName>
</protein>
<dbReference type="Proteomes" id="UP000824988">
    <property type="component" value="Chromosome"/>
</dbReference>
<proteinExistence type="predicted"/>
<dbReference type="RefSeq" id="WP_054773962.1">
    <property type="nucleotide sequence ID" value="NZ_AP019782.1"/>
</dbReference>
<keyword evidence="3" id="KW-1185">Reference proteome</keyword>
<dbReference type="AlphaFoldDB" id="A0A8D4VNE6"/>
<dbReference type="EMBL" id="AP019782">
    <property type="protein sequence ID" value="BBL70419.1"/>
    <property type="molecule type" value="Genomic_DNA"/>
</dbReference>
<gene>
    <name evidence="2" type="ORF">MoryE10_10250</name>
</gene>
<accession>A0A8D4VNE6</accession>
<dbReference type="Pfam" id="PF02582">
    <property type="entry name" value="DUF155"/>
    <property type="match status" value="1"/>
</dbReference>
<sequence length="262" mass="29358">MAAHLSVRAWFLGARIDIRELERTQVLALAPLTIAAGKQGWAVVFRFGVVVLFGLSAVEEAETLSGISGFVTGMLDEPELEATEIVIDAGQPEQINAEGRLVLANTGVARLQMVAQALAKSAVLSHYEKAVASTFERFERLVEQLRQGLTPRRGRDVLNEIGKALSILTRTVGRVEITEKPELTWDDPGLDRLYQRLAVEYELHDRDLALSRKLDLLWRIAETYLDLVNNRQGHRVEWYIVALIVIEIVLTLLDKLHFWPAG</sequence>
<evidence type="ECO:0000259" key="1">
    <source>
        <dbReference type="Pfam" id="PF02582"/>
    </source>
</evidence>